<dbReference type="GO" id="GO:0071949">
    <property type="term" value="F:FAD binding"/>
    <property type="evidence" value="ECO:0007669"/>
    <property type="project" value="InterPro"/>
</dbReference>
<dbReference type="AlphaFoldDB" id="A0AAD1IGZ7"/>
<dbReference type="Proteomes" id="UP000466607">
    <property type="component" value="Chromosome"/>
</dbReference>
<dbReference type="PANTHER" id="PTHR46865:SF2">
    <property type="entry name" value="MONOOXYGENASE"/>
    <property type="match status" value="1"/>
</dbReference>
<evidence type="ECO:0000313" key="2">
    <source>
        <dbReference type="EMBL" id="BBY14736.1"/>
    </source>
</evidence>
<dbReference type="Gene3D" id="3.50.50.60">
    <property type="entry name" value="FAD/NAD(P)-binding domain"/>
    <property type="match status" value="1"/>
</dbReference>
<gene>
    <name evidence="2" type="ORF">MLIT_03280</name>
</gene>
<dbReference type="SUPFAM" id="SSF51905">
    <property type="entry name" value="FAD/NAD(P)-binding domain"/>
    <property type="match status" value="1"/>
</dbReference>
<keyword evidence="3" id="KW-1185">Reference proteome</keyword>
<protein>
    <recommendedName>
        <fullName evidence="1">FAD-binding domain-containing protein</fullName>
    </recommendedName>
</protein>
<dbReference type="PRINTS" id="PR00420">
    <property type="entry name" value="RNGMNOXGNASE"/>
</dbReference>
<proteinExistence type="predicted"/>
<dbReference type="PANTHER" id="PTHR46865">
    <property type="entry name" value="OXIDOREDUCTASE-RELATED"/>
    <property type="match status" value="1"/>
</dbReference>
<feature type="domain" description="FAD-binding" evidence="1">
    <location>
        <begin position="2"/>
        <end position="320"/>
    </location>
</feature>
<dbReference type="InterPro" id="IPR036188">
    <property type="entry name" value="FAD/NAD-bd_sf"/>
</dbReference>
<dbReference type="InterPro" id="IPR002938">
    <property type="entry name" value="FAD-bd"/>
</dbReference>
<dbReference type="RefSeq" id="WP_134060797.1">
    <property type="nucleotide sequence ID" value="NZ_AP022586.1"/>
</dbReference>
<dbReference type="InterPro" id="IPR051704">
    <property type="entry name" value="FAD_aromatic-hydroxylase"/>
</dbReference>
<dbReference type="Gene3D" id="3.30.9.10">
    <property type="entry name" value="D-Amino Acid Oxidase, subunit A, domain 2"/>
    <property type="match status" value="1"/>
</dbReference>
<name>A0AAD1IGZ7_9MYCO</name>
<evidence type="ECO:0000313" key="3">
    <source>
        <dbReference type="Proteomes" id="UP000466607"/>
    </source>
</evidence>
<organism evidence="2 3">
    <name type="scientific">Mycolicibacterium litorale</name>
    <dbReference type="NCBI Taxonomy" id="758802"/>
    <lineage>
        <taxon>Bacteria</taxon>
        <taxon>Bacillati</taxon>
        <taxon>Actinomycetota</taxon>
        <taxon>Actinomycetes</taxon>
        <taxon>Mycobacteriales</taxon>
        <taxon>Mycobacteriaceae</taxon>
        <taxon>Mycolicibacterium</taxon>
    </lineage>
</organism>
<accession>A0AAD1IGZ7</accession>
<dbReference type="Pfam" id="PF01494">
    <property type="entry name" value="FAD_binding_3"/>
    <property type="match status" value="1"/>
</dbReference>
<dbReference type="EMBL" id="AP022586">
    <property type="protein sequence ID" value="BBY14736.1"/>
    <property type="molecule type" value="Genomic_DNA"/>
</dbReference>
<reference evidence="2 3" key="1">
    <citation type="journal article" date="2019" name="Emerg. Microbes Infect.">
        <title>Comprehensive subspecies identification of 175 nontuberculous mycobacteria species based on 7547 genomic profiles.</title>
        <authorList>
            <person name="Matsumoto Y."/>
            <person name="Kinjo T."/>
            <person name="Motooka D."/>
            <person name="Nabeya D."/>
            <person name="Jung N."/>
            <person name="Uechi K."/>
            <person name="Horii T."/>
            <person name="Iida T."/>
            <person name="Fujita J."/>
            <person name="Nakamura S."/>
        </authorList>
    </citation>
    <scope>NUCLEOTIDE SEQUENCE [LARGE SCALE GENOMIC DNA]</scope>
    <source>
        <strain evidence="2 3">JCM 17423</strain>
    </source>
</reference>
<evidence type="ECO:0000259" key="1">
    <source>
        <dbReference type="Pfam" id="PF01494"/>
    </source>
</evidence>
<sequence>MATVLVSGASVAGTATAYWLRRQGHSVTVVERHPGLRPGGQAIDVRGPALTVLDRMGLLDAVRARAIAFRGMSAVDAAGAEISRDTEKTATGGLIGSPDIEILRDDLVDVLHAAVPDVDFVFGDTVAALDDTGEAVHVEFERAAPQTFDLVVGADGLHSAVRRLAFGPEEDFLRRMGMFLAVCTIDNILGLDHWQTWFVEREPELFCGLYSARDDTEARVMFGFTDTHLRLDYRDGVAQRAEIERRFAGTGAFVDRLLDLTRDATDFYCDEAAQIVMDRWSAGRIALVGDAAHCASPLSGQGSSLALIGAYVLGGELGAAHGDHVRGFTRYEAALRGYVADNQALAFEDSSDDDTWWDRFYPVVNGLVLGDYPDRAVAGR</sequence>